<sequence length="461" mass="52970">MSQEKIAVQVFFEGKNLAISWPNGCIRIAEDFRYIYFTNDANGERKNYRINRFLPQKLEEKRYDAPFTLELKADPDFPGSQALETIKLNFGDSKTGYLYVIEKFNEAIERHQHLFPNYPNKQTIPIPLQPVQQRMAEVGEEITEFQHWDLDHPDNTEARRRCPERMYRQLIDGRPPSWVCNRWFKRRTQYYTHSHNYYAAKFEENQKLVEAMQSESPESPKKAKVEKSMNKPRSSSKRAVSSRRKSPEKKKEEKGREARMAYRTAAARKAPEAPKVRKRCRNVSGSSQGTSEPPPAKKKPRGTSRKRKSSPEKEDRPIWFTPPRKHRYPDPIPPMSPFCSFSPEDATPSPVMTPQRPSSPEEVVPLPPPPPPPPSSSSPPCASELSEETDSNINITMDELITPKIEQSQRDPNSTSPPIRRIMNTYISNSSISNAALWNCVVENSRLIGCKITSGPRNINQ</sequence>
<proteinExistence type="predicted"/>
<evidence type="ECO:0000256" key="1">
    <source>
        <dbReference type="SAM" id="MobiDB-lite"/>
    </source>
</evidence>
<dbReference type="AlphaFoldDB" id="A0A1I7TTZ4"/>
<reference evidence="3" key="1">
    <citation type="submission" date="2016-11" db="UniProtKB">
        <authorList>
            <consortium name="WormBaseParasite"/>
        </authorList>
    </citation>
    <scope>IDENTIFICATION</scope>
</reference>
<protein>
    <submittedName>
        <fullName evidence="3">Homeobox domain-containing protein</fullName>
    </submittedName>
</protein>
<evidence type="ECO:0000313" key="3">
    <source>
        <dbReference type="WBParaSite" id="Csp11.Scaffold629.g11761.t1"/>
    </source>
</evidence>
<dbReference type="WBParaSite" id="Csp11.Scaffold629.g11761.t1">
    <property type="protein sequence ID" value="Csp11.Scaffold629.g11761.t1"/>
    <property type="gene ID" value="Csp11.Scaffold629.g11761"/>
</dbReference>
<feature type="compositionally biased region" description="Pro residues" evidence="1">
    <location>
        <begin position="365"/>
        <end position="377"/>
    </location>
</feature>
<accession>A0A1I7TTZ4</accession>
<feature type="compositionally biased region" description="Basic and acidic residues" evidence="1">
    <location>
        <begin position="249"/>
        <end position="260"/>
    </location>
</feature>
<keyword evidence="2" id="KW-1185">Reference proteome</keyword>
<feature type="region of interest" description="Disordered" evidence="1">
    <location>
        <begin position="211"/>
        <end position="395"/>
    </location>
</feature>
<dbReference type="Proteomes" id="UP000095282">
    <property type="component" value="Unplaced"/>
</dbReference>
<organism evidence="2 3">
    <name type="scientific">Caenorhabditis tropicalis</name>
    <dbReference type="NCBI Taxonomy" id="1561998"/>
    <lineage>
        <taxon>Eukaryota</taxon>
        <taxon>Metazoa</taxon>
        <taxon>Ecdysozoa</taxon>
        <taxon>Nematoda</taxon>
        <taxon>Chromadorea</taxon>
        <taxon>Rhabditida</taxon>
        <taxon>Rhabditina</taxon>
        <taxon>Rhabditomorpha</taxon>
        <taxon>Rhabditoidea</taxon>
        <taxon>Rhabditidae</taxon>
        <taxon>Peloderinae</taxon>
        <taxon>Caenorhabditis</taxon>
    </lineage>
</organism>
<feature type="compositionally biased region" description="Basic residues" evidence="1">
    <location>
        <begin position="234"/>
        <end position="248"/>
    </location>
</feature>
<evidence type="ECO:0000313" key="2">
    <source>
        <dbReference type="Proteomes" id="UP000095282"/>
    </source>
</evidence>
<feature type="compositionally biased region" description="Basic residues" evidence="1">
    <location>
        <begin position="296"/>
        <end position="308"/>
    </location>
</feature>
<name>A0A1I7TTZ4_9PELO</name>
<feature type="compositionally biased region" description="Basic and acidic residues" evidence="1">
    <location>
        <begin position="218"/>
        <end position="229"/>
    </location>
</feature>